<protein>
    <submittedName>
        <fullName evidence="2">Uncharacterized protein</fullName>
    </submittedName>
</protein>
<sequence length="74" mass="8848">MNIFLNTFKDKIYWILLLPFLTILVFLSIFIGDSNTKAFLILGFIDVSLFWLTYYLWKYFSNKKRGSIKDDSHV</sequence>
<feature type="transmembrane region" description="Helical" evidence="1">
    <location>
        <begin position="12"/>
        <end position="32"/>
    </location>
</feature>
<evidence type="ECO:0000256" key="1">
    <source>
        <dbReference type="SAM" id="Phobius"/>
    </source>
</evidence>
<evidence type="ECO:0000313" key="2">
    <source>
        <dbReference type="EMBL" id="TMN20836.1"/>
    </source>
</evidence>
<comment type="caution">
    <text evidence="2">The sequence shown here is derived from an EMBL/GenBank/DDBJ whole genome shotgun (WGS) entry which is preliminary data.</text>
</comment>
<gene>
    <name evidence="2" type="ORF">FFL34_00955</name>
</gene>
<accession>A0A5S3QK81</accession>
<dbReference type="OrthoDB" id="2973739at2"/>
<dbReference type="EMBL" id="VCIA01000001">
    <property type="protein sequence ID" value="TMN20836.1"/>
    <property type="molecule type" value="Genomic_DNA"/>
</dbReference>
<organism evidence="2 3">
    <name type="scientific">Lentibacillus cibarius</name>
    <dbReference type="NCBI Taxonomy" id="2583219"/>
    <lineage>
        <taxon>Bacteria</taxon>
        <taxon>Bacillati</taxon>
        <taxon>Bacillota</taxon>
        <taxon>Bacilli</taxon>
        <taxon>Bacillales</taxon>
        <taxon>Bacillaceae</taxon>
        <taxon>Lentibacillus</taxon>
    </lineage>
</organism>
<reference evidence="2 3" key="1">
    <citation type="submission" date="2019-05" db="EMBL/GenBank/DDBJ databases">
        <title>Genomic analysis of Lentibacillus sp. NKC220-2.</title>
        <authorList>
            <person name="Oh Y.J."/>
        </authorList>
    </citation>
    <scope>NUCLEOTIDE SEQUENCE [LARGE SCALE GENOMIC DNA]</scope>
    <source>
        <strain evidence="2 3">NKC220-2</strain>
    </source>
</reference>
<name>A0A5S3QK81_9BACI</name>
<keyword evidence="1" id="KW-0812">Transmembrane</keyword>
<feature type="transmembrane region" description="Helical" evidence="1">
    <location>
        <begin position="38"/>
        <end position="57"/>
    </location>
</feature>
<evidence type="ECO:0000313" key="3">
    <source>
        <dbReference type="Proteomes" id="UP000306980"/>
    </source>
</evidence>
<keyword evidence="1" id="KW-1133">Transmembrane helix</keyword>
<proteinExistence type="predicted"/>
<keyword evidence="1" id="KW-0472">Membrane</keyword>
<dbReference type="AlphaFoldDB" id="A0A5S3QK81"/>
<dbReference type="Proteomes" id="UP000306980">
    <property type="component" value="Unassembled WGS sequence"/>
</dbReference>